<evidence type="ECO:0000313" key="5">
    <source>
        <dbReference type="Proteomes" id="UP000051887"/>
    </source>
</evidence>
<keyword evidence="4" id="KW-1185">Reference proteome</keyword>
<keyword evidence="1" id="KW-0812">Transmembrane</keyword>
<dbReference type="EMBL" id="CYSB01000025">
    <property type="protein sequence ID" value="CUH66147.1"/>
    <property type="molecule type" value="Genomic_DNA"/>
</dbReference>
<name>A0A0P1FD82_9RHOB</name>
<protein>
    <submittedName>
        <fullName evidence="3">Uncharacterized protein</fullName>
    </submittedName>
</protein>
<keyword evidence="1" id="KW-0472">Membrane</keyword>
<evidence type="ECO:0000256" key="1">
    <source>
        <dbReference type="SAM" id="Phobius"/>
    </source>
</evidence>
<accession>A0A0P1FD82</accession>
<gene>
    <name evidence="2" type="ORF">TL5118_01632</name>
    <name evidence="3" type="ORF">TL5120_02248</name>
</gene>
<evidence type="ECO:0000313" key="3">
    <source>
        <dbReference type="EMBL" id="CUH72448.1"/>
    </source>
</evidence>
<keyword evidence="1" id="KW-1133">Transmembrane helix</keyword>
<dbReference type="EMBL" id="CYSC01000032">
    <property type="protein sequence ID" value="CUH72448.1"/>
    <property type="molecule type" value="Genomic_DNA"/>
</dbReference>
<reference evidence="2 4" key="2">
    <citation type="submission" date="2015-09" db="EMBL/GenBank/DDBJ databases">
        <authorList>
            <person name="Rodrigo-Torres L."/>
            <person name="Arahal D.R."/>
        </authorList>
    </citation>
    <scope>NUCLEOTIDE SEQUENCE [LARGE SCALE GENOMIC DNA]</scope>
    <source>
        <strain evidence="2 4">CECT 5118</strain>
    </source>
</reference>
<evidence type="ECO:0000313" key="4">
    <source>
        <dbReference type="Proteomes" id="UP000051086"/>
    </source>
</evidence>
<dbReference type="Proteomes" id="UP000051086">
    <property type="component" value="Unassembled WGS sequence"/>
</dbReference>
<dbReference type="Proteomes" id="UP000051887">
    <property type="component" value="Unassembled WGS sequence"/>
</dbReference>
<proteinExistence type="predicted"/>
<evidence type="ECO:0000313" key="2">
    <source>
        <dbReference type="EMBL" id="CUH66147.1"/>
    </source>
</evidence>
<reference evidence="3 5" key="1">
    <citation type="submission" date="2015-09" db="EMBL/GenBank/DDBJ databases">
        <authorList>
            <consortium name="Swine Surveillance"/>
        </authorList>
    </citation>
    <scope>NUCLEOTIDE SEQUENCE [LARGE SCALE GENOMIC DNA]</scope>
    <source>
        <strain evidence="3 5">5120</strain>
    </source>
</reference>
<sequence>MTIRAVFMAVPFVLMGWIGVLTVVAFVSDGAPAYVVLFPSQILLENIPESSSILATSIASVTLTSDETGFARLLYRNGAWLVLPAGLPGCLPQPKAG</sequence>
<feature type="transmembrane region" description="Helical" evidence="1">
    <location>
        <begin position="6"/>
        <end position="27"/>
    </location>
</feature>
<dbReference type="OrthoDB" id="7873726at2"/>
<organism evidence="3 5">
    <name type="scientific">Thalassovita autumnalis</name>
    <dbReference type="NCBI Taxonomy" id="2072972"/>
    <lineage>
        <taxon>Bacteria</taxon>
        <taxon>Pseudomonadati</taxon>
        <taxon>Pseudomonadota</taxon>
        <taxon>Alphaproteobacteria</taxon>
        <taxon>Rhodobacterales</taxon>
        <taxon>Roseobacteraceae</taxon>
        <taxon>Thalassovita</taxon>
    </lineage>
</organism>
<dbReference type="AlphaFoldDB" id="A0A0P1FD82"/>